<proteinExistence type="predicted"/>
<dbReference type="OrthoDB" id="6194490at2"/>
<keyword evidence="3" id="KW-1185">Reference proteome</keyword>
<dbReference type="Proteomes" id="UP000253034">
    <property type="component" value="Unassembled WGS sequence"/>
</dbReference>
<dbReference type="AlphaFoldDB" id="A0A369B3F4"/>
<evidence type="ECO:0000313" key="3">
    <source>
        <dbReference type="Proteomes" id="UP000253034"/>
    </source>
</evidence>
<evidence type="ECO:0000259" key="1">
    <source>
        <dbReference type="Pfam" id="PF13349"/>
    </source>
</evidence>
<organism evidence="2 3">
    <name type="scientific">Anaerobacterium chartisolvens</name>
    <dbReference type="NCBI Taxonomy" id="1297424"/>
    <lineage>
        <taxon>Bacteria</taxon>
        <taxon>Bacillati</taxon>
        <taxon>Bacillota</taxon>
        <taxon>Clostridia</taxon>
        <taxon>Eubacteriales</taxon>
        <taxon>Oscillospiraceae</taxon>
        <taxon>Anaerobacterium</taxon>
    </lineage>
</organism>
<dbReference type="PROSITE" id="PS51257">
    <property type="entry name" value="PROKAR_LIPOPROTEIN"/>
    <property type="match status" value="1"/>
</dbReference>
<dbReference type="InterPro" id="IPR025164">
    <property type="entry name" value="Toastrack_DUF4097"/>
</dbReference>
<gene>
    <name evidence="2" type="ORF">DFR58_11294</name>
</gene>
<feature type="domain" description="DUF4097" evidence="1">
    <location>
        <begin position="63"/>
        <end position="273"/>
    </location>
</feature>
<dbReference type="RefSeq" id="WP_114298037.1">
    <property type="nucleotide sequence ID" value="NZ_QPJT01000012.1"/>
</dbReference>
<protein>
    <submittedName>
        <fullName evidence="2">Putative adhesin</fullName>
    </submittedName>
</protein>
<evidence type="ECO:0000313" key="2">
    <source>
        <dbReference type="EMBL" id="RCX16112.1"/>
    </source>
</evidence>
<dbReference type="Pfam" id="PF13349">
    <property type="entry name" value="DUF4097"/>
    <property type="match status" value="1"/>
</dbReference>
<name>A0A369B3F4_9FIRM</name>
<sequence length="355" mass="37933">MKKFVLIFISGIMLVMLSGCALSINGKKIISFNERESFKWPAGNNSLEKAEVISEPFKKDGRLVVANTAGEIVFKSWEEDSIQITALKSVKGGGSQKDLEQLIDKIKIDVDNNNGNINVNVKYITGMWGINRQKVNLEIAVPQNAEIISGNSTSGDIRASDINDVKELNLSSVSGRIEIRSSSSEKFSVGTTSGGINVEDCKGNMTLQTISGEITLEEAVGELKCRTTSGRIKADDVEGSMTASTISGSINVSGTYLGSISDFRTTSGSIYVEAERIDDRGEYKLSSVSGSVKLILDEEASFNLKASSTSGHITNRFDMSRENEGASKKKVSGRVGSGGADINISTVSGGISILN</sequence>
<reference evidence="2 3" key="1">
    <citation type="submission" date="2018-07" db="EMBL/GenBank/DDBJ databases">
        <title>Genomic Encyclopedia of Type Strains, Phase IV (KMG-IV): sequencing the most valuable type-strain genomes for metagenomic binning, comparative biology and taxonomic classification.</title>
        <authorList>
            <person name="Goeker M."/>
        </authorList>
    </citation>
    <scope>NUCLEOTIDE SEQUENCE [LARGE SCALE GENOMIC DNA]</scope>
    <source>
        <strain evidence="2 3">DSM 27016</strain>
    </source>
</reference>
<accession>A0A369B3F4</accession>
<comment type="caution">
    <text evidence="2">The sequence shown here is derived from an EMBL/GenBank/DDBJ whole genome shotgun (WGS) entry which is preliminary data.</text>
</comment>
<dbReference type="EMBL" id="QPJT01000012">
    <property type="protein sequence ID" value="RCX16112.1"/>
    <property type="molecule type" value="Genomic_DNA"/>
</dbReference>